<sequence length="513" mass="55534">MSFTVADALELSLIRAAGPHVLTSGTDLDQREVRWVHSSEIPDIARFLSGGELLLTAGLGIGETEAEQRAYVKAVSRAGAAALVIEESGRMFDRVPQAVVQEAQQMLLPVIALTHEVSFAGVSAQVHEILTEMRLRSLTREREVEATFSGLLLDGADHLGIVETLAALTDSTVVLENIAHRVTVYFSVDGVEFDDDEWNRHARVSHDNETDCVRRPVVMRGQPWGWIHVLQGQSPTAPFSAEFAAERAAAAIAISLLTDRSREARDDQRSTALMTHLLLGEISGDEFVKQASRLGYRLGSGLMRVFVANKNTRDDSAGIRPKRRSSPNAISADMGDYIVTVAPEVSGRPPEIEDLVGFVGAGVGVSRAISRDMVAVALTQARSAAAVARASGGVLHFDELGVERILVTLAQGPELASFVEDELGPLLTKDAHSASPLLPTLRAFLSVDGRKTEAADKLYVQRRTLYNRLERISTILGKSLDAPETRQRLLLAVKGLELLEGSAISSSRRSGRN</sequence>
<dbReference type="InterPro" id="IPR042070">
    <property type="entry name" value="PucR_C-HTH_sf"/>
</dbReference>
<gene>
    <name evidence="3" type="ORF">PXH69_26155</name>
</gene>
<dbReference type="RefSeq" id="WP_021331895.1">
    <property type="nucleotide sequence ID" value="NZ_CP064920.1"/>
</dbReference>
<evidence type="ECO:0000313" key="3">
    <source>
        <dbReference type="EMBL" id="MDE8648457.1"/>
    </source>
</evidence>
<dbReference type="InterPro" id="IPR025736">
    <property type="entry name" value="PucR_C-HTH_dom"/>
</dbReference>
<organism evidence="3 4">
    <name type="scientific">Rhodococcus qingshengii</name>
    <dbReference type="NCBI Taxonomy" id="334542"/>
    <lineage>
        <taxon>Bacteria</taxon>
        <taxon>Bacillati</taxon>
        <taxon>Actinomycetota</taxon>
        <taxon>Actinomycetes</taxon>
        <taxon>Mycobacteriales</taxon>
        <taxon>Nocardiaceae</taxon>
        <taxon>Rhodococcus</taxon>
        <taxon>Rhodococcus erythropolis group</taxon>
    </lineage>
</organism>
<feature type="domain" description="PucR C-terminal helix-turn-helix" evidence="2">
    <location>
        <begin position="437"/>
        <end position="494"/>
    </location>
</feature>
<dbReference type="Pfam" id="PF07905">
    <property type="entry name" value="PucR"/>
    <property type="match status" value="1"/>
</dbReference>
<evidence type="ECO:0000259" key="1">
    <source>
        <dbReference type="Pfam" id="PF07905"/>
    </source>
</evidence>
<evidence type="ECO:0000259" key="2">
    <source>
        <dbReference type="Pfam" id="PF13556"/>
    </source>
</evidence>
<dbReference type="Gene3D" id="1.10.10.2840">
    <property type="entry name" value="PucR C-terminal helix-turn-helix domain"/>
    <property type="match status" value="1"/>
</dbReference>
<comment type="caution">
    <text evidence="3">The sequence shown here is derived from an EMBL/GenBank/DDBJ whole genome shotgun (WGS) entry which is preliminary data.</text>
</comment>
<dbReference type="Pfam" id="PF13556">
    <property type="entry name" value="HTH_30"/>
    <property type="match status" value="1"/>
</dbReference>
<dbReference type="EMBL" id="JARDXE010000019">
    <property type="protein sequence ID" value="MDE8648457.1"/>
    <property type="molecule type" value="Genomic_DNA"/>
</dbReference>
<dbReference type="InterPro" id="IPR012914">
    <property type="entry name" value="PucR_dom"/>
</dbReference>
<proteinExistence type="predicted"/>
<name>A0AAW6LTQ2_RHOSG</name>
<evidence type="ECO:0000313" key="4">
    <source>
        <dbReference type="Proteomes" id="UP001217325"/>
    </source>
</evidence>
<dbReference type="AlphaFoldDB" id="A0AAW6LTQ2"/>
<protein>
    <submittedName>
        <fullName evidence="3">PucR family transcriptional regulator</fullName>
    </submittedName>
</protein>
<feature type="domain" description="Purine catabolism PurC-like" evidence="1">
    <location>
        <begin position="11"/>
        <end position="129"/>
    </location>
</feature>
<dbReference type="PANTHER" id="PTHR33744">
    <property type="entry name" value="CARBOHYDRATE DIACID REGULATOR"/>
    <property type="match status" value="1"/>
</dbReference>
<dbReference type="InterPro" id="IPR051448">
    <property type="entry name" value="CdaR-like_regulators"/>
</dbReference>
<dbReference type="Proteomes" id="UP001217325">
    <property type="component" value="Unassembled WGS sequence"/>
</dbReference>
<accession>A0AAW6LTQ2</accession>
<reference evidence="3" key="1">
    <citation type="submission" date="2023-02" db="EMBL/GenBank/DDBJ databases">
        <title>A novel hydrolase synthesized by Rhodococcus erythropolis HQ is responsible for the detoxification of Zearalenone.</title>
        <authorList>
            <person name="Hu J."/>
            <person name="Xu J."/>
        </authorList>
    </citation>
    <scope>NUCLEOTIDE SEQUENCE</scope>
    <source>
        <strain evidence="3">HQ</strain>
    </source>
</reference>
<dbReference type="PANTHER" id="PTHR33744:SF7">
    <property type="entry name" value="PUCR FAMILY TRANSCRIPTIONAL REGULATOR"/>
    <property type="match status" value="1"/>
</dbReference>